<evidence type="ECO:0000313" key="2">
    <source>
        <dbReference type="Proteomes" id="UP000095280"/>
    </source>
</evidence>
<feature type="region of interest" description="Disordered" evidence="1">
    <location>
        <begin position="41"/>
        <end position="65"/>
    </location>
</feature>
<feature type="compositionally biased region" description="Polar residues" evidence="1">
    <location>
        <begin position="51"/>
        <end position="65"/>
    </location>
</feature>
<reference evidence="3" key="1">
    <citation type="submission" date="2016-11" db="UniProtKB">
        <authorList>
            <consortium name="WormBaseParasite"/>
        </authorList>
    </citation>
    <scope>IDENTIFICATION</scope>
</reference>
<dbReference type="AlphaFoldDB" id="A0A1I8FHK5"/>
<evidence type="ECO:0000256" key="1">
    <source>
        <dbReference type="SAM" id="MobiDB-lite"/>
    </source>
</evidence>
<sequence length="65" mass="6397">MELGSGGSAVPLGMPQHPTGTATLCGRAVAWPPAASACGPCGLQGKGRTGQAETMRTPSWSGTPC</sequence>
<accession>A0A1I8FHK5</accession>
<evidence type="ECO:0000313" key="3">
    <source>
        <dbReference type="WBParaSite" id="maker-unitig_33292-snap-gene-0.9-mRNA-1"/>
    </source>
</evidence>
<proteinExistence type="predicted"/>
<organism evidence="2 3">
    <name type="scientific">Macrostomum lignano</name>
    <dbReference type="NCBI Taxonomy" id="282301"/>
    <lineage>
        <taxon>Eukaryota</taxon>
        <taxon>Metazoa</taxon>
        <taxon>Spiralia</taxon>
        <taxon>Lophotrochozoa</taxon>
        <taxon>Platyhelminthes</taxon>
        <taxon>Rhabditophora</taxon>
        <taxon>Macrostomorpha</taxon>
        <taxon>Macrostomida</taxon>
        <taxon>Macrostomidae</taxon>
        <taxon>Macrostomum</taxon>
    </lineage>
</organism>
<dbReference type="WBParaSite" id="maker-unitig_33292-snap-gene-0.9-mRNA-1">
    <property type="protein sequence ID" value="maker-unitig_33292-snap-gene-0.9-mRNA-1"/>
    <property type="gene ID" value="maker-unitig_33292-snap-gene-0.9"/>
</dbReference>
<keyword evidence="2" id="KW-1185">Reference proteome</keyword>
<dbReference type="Proteomes" id="UP000095280">
    <property type="component" value="Unplaced"/>
</dbReference>
<name>A0A1I8FHK5_9PLAT</name>
<protein>
    <submittedName>
        <fullName evidence="3">Alternative protein</fullName>
    </submittedName>
</protein>